<feature type="compositionally biased region" description="Polar residues" evidence="1">
    <location>
        <begin position="645"/>
        <end position="657"/>
    </location>
</feature>
<feature type="transmembrane region" description="Helical" evidence="2">
    <location>
        <begin position="12"/>
        <end position="32"/>
    </location>
</feature>
<sequence length="714" mass="80533">MASDDNDNEYHVGIAAIVISTLALLGVVLQYLQTIFATANGQSSRSKEVMGLWAPFTHGRWGWFHIEVKYESPIIFVSSNDNKKGPEDGIPWYVDGTAESCQETRVEEPPPDPELGGSGLARERVHTVKNELATWILVISAAQKMERDSLGWERRKWAASRTPFPESSFERTKTRNQIRTSLSVNIMPITRSFDKHPAMRKPFATTAICHMIELCAILGIYWKEFDRDNDKYRAEGNGYSVLGSRVSDFGIVFTFEKPGWPRYLKNRVIPTSEVKEVCFGNVPTFYRPAEEDEHWRQPINEQTSLKTLQLGSRAEIAETLNLIRCNEYTTRCYSDPSKKHTHLFPVIFEVLGMLARPLHIINRPFTYLPNPIIFPLNKQAFSLRRLLAEFSRKLNTEVNFTHTYQHPEELRTITARAVKLDNDLPPHQDGDYSPQLLNDIHHAIDLVDRSVLSEDRNTKTVVLDVLRRHVQEVLLAINTSLEPESDMHTPVHRSGAVAGGAGEHQRAAEIIKGEISFDDLLKVPPEKREASLMDKYFEEICLRVVSTSSHHHDPQAVEASMSIHRAQAQESTLSHDSSATGLGLGSLQEESATFVTHSNGPGGDGEDITSSPELSQTQSRSQSTPRLPPSASEGPAPAHGLGTFSRRNTTSSILSRSETWRKSPPTQAEVRRHTIWCALMFRMICWLLLHDFDKKDKQLPKSELMGSRLSVFIV</sequence>
<dbReference type="EMBL" id="MU858203">
    <property type="protein sequence ID" value="KAK4209491.1"/>
    <property type="molecule type" value="Genomic_DNA"/>
</dbReference>
<feature type="region of interest" description="Disordered" evidence="1">
    <location>
        <begin position="100"/>
        <end position="119"/>
    </location>
</feature>
<feature type="compositionally biased region" description="Polar residues" evidence="1">
    <location>
        <begin position="568"/>
        <end position="580"/>
    </location>
</feature>
<keyword evidence="2" id="KW-0472">Membrane</keyword>
<feature type="compositionally biased region" description="Polar residues" evidence="1">
    <location>
        <begin position="588"/>
        <end position="599"/>
    </location>
</feature>
<protein>
    <recommendedName>
        <fullName evidence="5">Modin</fullName>
    </recommendedName>
</protein>
<reference evidence="3" key="1">
    <citation type="journal article" date="2023" name="Mol. Phylogenet. Evol.">
        <title>Genome-scale phylogeny and comparative genomics of the fungal order Sordariales.</title>
        <authorList>
            <person name="Hensen N."/>
            <person name="Bonometti L."/>
            <person name="Westerberg I."/>
            <person name="Brannstrom I.O."/>
            <person name="Guillou S."/>
            <person name="Cros-Aarteil S."/>
            <person name="Calhoun S."/>
            <person name="Haridas S."/>
            <person name="Kuo A."/>
            <person name="Mondo S."/>
            <person name="Pangilinan J."/>
            <person name="Riley R."/>
            <person name="LaButti K."/>
            <person name="Andreopoulos B."/>
            <person name="Lipzen A."/>
            <person name="Chen C."/>
            <person name="Yan M."/>
            <person name="Daum C."/>
            <person name="Ng V."/>
            <person name="Clum A."/>
            <person name="Steindorff A."/>
            <person name="Ohm R.A."/>
            <person name="Martin F."/>
            <person name="Silar P."/>
            <person name="Natvig D.O."/>
            <person name="Lalanne C."/>
            <person name="Gautier V."/>
            <person name="Ament-Velasquez S.L."/>
            <person name="Kruys A."/>
            <person name="Hutchinson M.I."/>
            <person name="Powell A.J."/>
            <person name="Barry K."/>
            <person name="Miller A.N."/>
            <person name="Grigoriev I.V."/>
            <person name="Debuchy R."/>
            <person name="Gladieux P."/>
            <person name="Hiltunen Thoren M."/>
            <person name="Johannesson H."/>
        </authorList>
    </citation>
    <scope>NUCLEOTIDE SEQUENCE</scope>
    <source>
        <strain evidence="3">PSN293</strain>
    </source>
</reference>
<feature type="region of interest" description="Disordered" evidence="1">
    <location>
        <begin position="561"/>
        <end position="666"/>
    </location>
</feature>
<name>A0AAN6Y176_9PEZI</name>
<keyword evidence="4" id="KW-1185">Reference proteome</keyword>
<dbReference type="Proteomes" id="UP001301769">
    <property type="component" value="Unassembled WGS sequence"/>
</dbReference>
<evidence type="ECO:0000313" key="3">
    <source>
        <dbReference type="EMBL" id="KAK4209491.1"/>
    </source>
</evidence>
<organism evidence="3 4">
    <name type="scientific">Rhypophila decipiens</name>
    <dbReference type="NCBI Taxonomy" id="261697"/>
    <lineage>
        <taxon>Eukaryota</taxon>
        <taxon>Fungi</taxon>
        <taxon>Dikarya</taxon>
        <taxon>Ascomycota</taxon>
        <taxon>Pezizomycotina</taxon>
        <taxon>Sordariomycetes</taxon>
        <taxon>Sordariomycetidae</taxon>
        <taxon>Sordariales</taxon>
        <taxon>Naviculisporaceae</taxon>
        <taxon>Rhypophila</taxon>
    </lineage>
</organism>
<feature type="compositionally biased region" description="Low complexity" evidence="1">
    <location>
        <begin position="615"/>
        <end position="624"/>
    </location>
</feature>
<evidence type="ECO:0000313" key="4">
    <source>
        <dbReference type="Proteomes" id="UP001301769"/>
    </source>
</evidence>
<keyword evidence="2" id="KW-0812">Transmembrane</keyword>
<accession>A0AAN6Y176</accession>
<evidence type="ECO:0008006" key="5">
    <source>
        <dbReference type="Google" id="ProtNLM"/>
    </source>
</evidence>
<dbReference type="AlphaFoldDB" id="A0AAN6Y176"/>
<evidence type="ECO:0000256" key="2">
    <source>
        <dbReference type="SAM" id="Phobius"/>
    </source>
</evidence>
<gene>
    <name evidence="3" type="ORF">QBC37DRAFT_51407</name>
</gene>
<evidence type="ECO:0000256" key="1">
    <source>
        <dbReference type="SAM" id="MobiDB-lite"/>
    </source>
</evidence>
<proteinExistence type="predicted"/>
<reference evidence="3" key="2">
    <citation type="submission" date="2023-05" db="EMBL/GenBank/DDBJ databases">
        <authorList>
            <consortium name="Lawrence Berkeley National Laboratory"/>
            <person name="Steindorff A."/>
            <person name="Hensen N."/>
            <person name="Bonometti L."/>
            <person name="Westerberg I."/>
            <person name="Brannstrom I.O."/>
            <person name="Guillou S."/>
            <person name="Cros-Aarteil S."/>
            <person name="Calhoun S."/>
            <person name="Haridas S."/>
            <person name="Kuo A."/>
            <person name="Mondo S."/>
            <person name="Pangilinan J."/>
            <person name="Riley R."/>
            <person name="Labutti K."/>
            <person name="Andreopoulos B."/>
            <person name="Lipzen A."/>
            <person name="Chen C."/>
            <person name="Yanf M."/>
            <person name="Daum C."/>
            <person name="Ng V."/>
            <person name="Clum A."/>
            <person name="Ohm R."/>
            <person name="Martin F."/>
            <person name="Silar P."/>
            <person name="Natvig D."/>
            <person name="Lalanne C."/>
            <person name="Gautier V."/>
            <person name="Ament-Velasquez S.L."/>
            <person name="Kruys A."/>
            <person name="Hutchinson M.I."/>
            <person name="Powell A.J."/>
            <person name="Barry K."/>
            <person name="Miller A.N."/>
            <person name="Grigoriev I.V."/>
            <person name="Debuchy R."/>
            <person name="Gladieux P."/>
            <person name="Thoren M.H."/>
            <person name="Johannesson H."/>
        </authorList>
    </citation>
    <scope>NUCLEOTIDE SEQUENCE</scope>
    <source>
        <strain evidence="3">PSN293</strain>
    </source>
</reference>
<comment type="caution">
    <text evidence="3">The sequence shown here is derived from an EMBL/GenBank/DDBJ whole genome shotgun (WGS) entry which is preliminary data.</text>
</comment>
<keyword evidence="2" id="KW-1133">Transmembrane helix</keyword>